<organism evidence="1">
    <name type="scientific">Candidatus Syntropharchaeum butanivorans</name>
    <dbReference type="NCBI Taxonomy" id="1839936"/>
    <lineage>
        <taxon>Archaea</taxon>
        <taxon>Methanobacteriati</taxon>
        <taxon>Methanobacteriota</taxon>
        <taxon>Stenosarchaea group</taxon>
        <taxon>Methanomicrobia</taxon>
        <taxon>Methanosarcinales</taxon>
        <taxon>ANME-2 cluster</taxon>
        <taxon>Candidatus Syntropharchaeum</taxon>
    </lineage>
</organism>
<protein>
    <submittedName>
        <fullName evidence="1">Uncharacterized protein</fullName>
    </submittedName>
</protein>
<proteinExistence type="predicted"/>
<dbReference type="AlphaFoldDB" id="A0A7C0X312"/>
<reference evidence="1" key="1">
    <citation type="journal article" date="2020" name="mSystems">
        <title>Genome- and Community-Level Interaction Insights into Carbon Utilization and Element Cycling Functions of Hydrothermarchaeota in Hydrothermal Sediment.</title>
        <authorList>
            <person name="Zhou Z."/>
            <person name="Liu Y."/>
            <person name="Xu W."/>
            <person name="Pan J."/>
            <person name="Luo Z.H."/>
            <person name="Li M."/>
        </authorList>
    </citation>
    <scope>NUCLEOTIDE SEQUENCE [LARGE SCALE GENOMIC DNA]</scope>
    <source>
        <strain evidence="1">HyVt-185</strain>
    </source>
</reference>
<comment type="caution">
    <text evidence="1">The sequence shown here is derived from an EMBL/GenBank/DDBJ whole genome shotgun (WGS) entry which is preliminary data.</text>
</comment>
<gene>
    <name evidence="1" type="ORF">ENG09_04270</name>
</gene>
<dbReference type="EMBL" id="DQZR01000184">
    <property type="protein sequence ID" value="HDM36451.1"/>
    <property type="molecule type" value="Genomic_DNA"/>
</dbReference>
<evidence type="ECO:0000313" key="1">
    <source>
        <dbReference type="EMBL" id="HDM36451.1"/>
    </source>
</evidence>
<sequence>MIDECLEEMEHKGGGADGAAAAIRCLKRHKENIYWDSDLGRLKVAAEVWQAGWEDIMRDLTEKLGISDRESYIRVKNRYNLTMY</sequence>
<dbReference type="Proteomes" id="UP000885863">
    <property type="component" value="Unassembled WGS sequence"/>
</dbReference>
<accession>A0A7C0X312</accession>
<name>A0A7C0X312_9EURY</name>